<sequence>MVAGRGHGSEGTLSAHSARAWRREHNSDEQDDSDDDGAGRPRWGGSKPGAVARRNVRSGGHRAHRGGGGGARKRCRPGGHRAPAPAANFPSLHEAAAGAAGGKSKRKKRAVSRRTCSGRGPVLEEEEELQSPLRIMARSTLERSRPVCRRALRRASYCSLSTAATAHLAVDATAAALLTAHDTE</sequence>
<gene>
    <name evidence="2" type="ORF">OsI_17327</name>
</gene>
<protein>
    <submittedName>
        <fullName evidence="2">Uncharacterized protein</fullName>
    </submittedName>
</protein>
<name>B8ATW1_ORYSI</name>
<dbReference type="HOGENOM" id="CLU_1470495_0_0_1"/>
<feature type="compositionally biased region" description="Basic residues" evidence="1">
    <location>
        <begin position="103"/>
        <end position="112"/>
    </location>
</feature>
<proteinExistence type="predicted"/>
<dbReference type="EMBL" id="CM000129">
    <property type="protein sequence ID" value="EEC77963.1"/>
    <property type="molecule type" value="Genomic_DNA"/>
</dbReference>
<reference evidence="2 3" key="1">
    <citation type="journal article" date="2005" name="PLoS Biol.">
        <title>The genomes of Oryza sativa: a history of duplications.</title>
        <authorList>
            <person name="Yu J."/>
            <person name="Wang J."/>
            <person name="Lin W."/>
            <person name="Li S."/>
            <person name="Li H."/>
            <person name="Zhou J."/>
            <person name="Ni P."/>
            <person name="Dong W."/>
            <person name="Hu S."/>
            <person name="Zeng C."/>
            <person name="Zhang J."/>
            <person name="Zhang Y."/>
            <person name="Li R."/>
            <person name="Xu Z."/>
            <person name="Li S."/>
            <person name="Li X."/>
            <person name="Zheng H."/>
            <person name="Cong L."/>
            <person name="Lin L."/>
            <person name="Yin J."/>
            <person name="Geng J."/>
            <person name="Li G."/>
            <person name="Shi J."/>
            <person name="Liu J."/>
            <person name="Lv H."/>
            <person name="Li J."/>
            <person name="Wang J."/>
            <person name="Deng Y."/>
            <person name="Ran L."/>
            <person name="Shi X."/>
            <person name="Wang X."/>
            <person name="Wu Q."/>
            <person name="Li C."/>
            <person name="Ren X."/>
            <person name="Wang J."/>
            <person name="Wang X."/>
            <person name="Li D."/>
            <person name="Liu D."/>
            <person name="Zhang X."/>
            <person name="Ji Z."/>
            <person name="Zhao W."/>
            <person name="Sun Y."/>
            <person name="Zhang Z."/>
            <person name="Bao J."/>
            <person name="Han Y."/>
            <person name="Dong L."/>
            <person name="Ji J."/>
            <person name="Chen P."/>
            <person name="Wu S."/>
            <person name="Liu J."/>
            <person name="Xiao Y."/>
            <person name="Bu D."/>
            <person name="Tan J."/>
            <person name="Yang L."/>
            <person name="Ye C."/>
            <person name="Zhang J."/>
            <person name="Xu J."/>
            <person name="Zhou Y."/>
            <person name="Yu Y."/>
            <person name="Zhang B."/>
            <person name="Zhuang S."/>
            <person name="Wei H."/>
            <person name="Liu B."/>
            <person name="Lei M."/>
            <person name="Yu H."/>
            <person name="Li Y."/>
            <person name="Xu H."/>
            <person name="Wei S."/>
            <person name="He X."/>
            <person name="Fang L."/>
            <person name="Zhang Z."/>
            <person name="Zhang Y."/>
            <person name="Huang X."/>
            <person name="Su Z."/>
            <person name="Tong W."/>
            <person name="Li J."/>
            <person name="Tong Z."/>
            <person name="Li S."/>
            <person name="Ye J."/>
            <person name="Wang L."/>
            <person name="Fang L."/>
            <person name="Lei T."/>
            <person name="Chen C."/>
            <person name="Chen H."/>
            <person name="Xu Z."/>
            <person name="Li H."/>
            <person name="Huang H."/>
            <person name="Zhang F."/>
            <person name="Xu H."/>
            <person name="Li N."/>
            <person name="Zhao C."/>
            <person name="Li S."/>
            <person name="Dong L."/>
            <person name="Huang Y."/>
            <person name="Li L."/>
            <person name="Xi Y."/>
            <person name="Qi Q."/>
            <person name="Li W."/>
            <person name="Zhang B."/>
            <person name="Hu W."/>
            <person name="Zhang Y."/>
            <person name="Tian X."/>
            <person name="Jiao Y."/>
            <person name="Liang X."/>
            <person name="Jin J."/>
            <person name="Gao L."/>
            <person name="Zheng W."/>
            <person name="Hao B."/>
            <person name="Liu S."/>
            <person name="Wang W."/>
            <person name="Yuan L."/>
            <person name="Cao M."/>
            <person name="McDermott J."/>
            <person name="Samudrala R."/>
            <person name="Wang J."/>
            <person name="Wong G.K."/>
            <person name="Yang H."/>
        </authorList>
    </citation>
    <scope>NUCLEOTIDE SEQUENCE [LARGE SCALE GENOMIC DNA]</scope>
    <source>
        <strain evidence="3">cv. 93-11</strain>
    </source>
</reference>
<organism evidence="2 3">
    <name type="scientific">Oryza sativa subsp. indica</name>
    <name type="common">Rice</name>
    <dbReference type="NCBI Taxonomy" id="39946"/>
    <lineage>
        <taxon>Eukaryota</taxon>
        <taxon>Viridiplantae</taxon>
        <taxon>Streptophyta</taxon>
        <taxon>Embryophyta</taxon>
        <taxon>Tracheophyta</taxon>
        <taxon>Spermatophyta</taxon>
        <taxon>Magnoliopsida</taxon>
        <taxon>Liliopsida</taxon>
        <taxon>Poales</taxon>
        <taxon>Poaceae</taxon>
        <taxon>BOP clade</taxon>
        <taxon>Oryzoideae</taxon>
        <taxon>Oryzeae</taxon>
        <taxon>Oryzinae</taxon>
        <taxon>Oryza</taxon>
        <taxon>Oryza sativa</taxon>
    </lineage>
</organism>
<evidence type="ECO:0000313" key="2">
    <source>
        <dbReference type="EMBL" id="EEC77963.1"/>
    </source>
</evidence>
<dbReference type="AlphaFoldDB" id="B8ATW1"/>
<feature type="compositionally biased region" description="Basic residues" evidence="1">
    <location>
        <begin position="54"/>
        <end position="79"/>
    </location>
</feature>
<dbReference type="Gramene" id="BGIOSGA014379-TA">
    <property type="protein sequence ID" value="BGIOSGA014379-PA"/>
    <property type="gene ID" value="BGIOSGA014379"/>
</dbReference>
<accession>B8ATW1</accession>
<feature type="region of interest" description="Disordered" evidence="1">
    <location>
        <begin position="1"/>
        <end position="118"/>
    </location>
</feature>
<evidence type="ECO:0000256" key="1">
    <source>
        <dbReference type="SAM" id="MobiDB-lite"/>
    </source>
</evidence>
<evidence type="ECO:0000313" key="3">
    <source>
        <dbReference type="Proteomes" id="UP000007015"/>
    </source>
</evidence>
<dbReference type="Proteomes" id="UP000007015">
    <property type="component" value="Chromosome 4"/>
</dbReference>
<keyword evidence="3" id="KW-1185">Reference proteome</keyword>